<evidence type="ECO:0000313" key="3">
    <source>
        <dbReference type="Proteomes" id="UP000657006"/>
    </source>
</evidence>
<feature type="transmembrane region" description="Helical" evidence="1">
    <location>
        <begin position="14"/>
        <end position="35"/>
    </location>
</feature>
<reference evidence="2" key="1">
    <citation type="submission" date="2020-08" db="EMBL/GenBank/DDBJ databases">
        <title>Genome public.</title>
        <authorList>
            <person name="Liu C."/>
            <person name="Sun Q."/>
        </authorList>
    </citation>
    <scope>NUCLEOTIDE SEQUENCE</scope>
    <source>
        <strain evidence="2">NSJ-32</strain>
    </source>
</reference>
<proteinExistence type="predicted"/>
<evidence type="ECO:0000256" key="1">
    <source>
        <dbReference type="SAM" id="Phobius"/>
    </source>
</evidence>
<organism evidence="2 3">
    <name type="scientific">Bianquea renquensis</name>
    <dbReference type="NCBI Taxonomy" id="2763661"/>
    <lineage>
        <taxon>Bacteria</taxon>
        <taxon>Bacillati</taxon>
        <taxon>Bacillota</taxon>
        <taxon>Clostridia</taxon>
        <taxon>Eubacteriales</taxon>
        <taxon>Bianqueaceae</taxon>
        <taxon>Bianquea</taxon>
    </lineage>
</organism>
<keyword evidence="1" id="KW-0472">Membrane</keyword>
<comment type="caution">
    <text evidence="2">The sequence shown here is derived from an EMBL/GenBank/DDBJ whole genome shotgun (WGS) entry which is preliminary data.</text>
</comment>
<dbReference type="EMBL" id="JACRSQ010000001">
    <property type="protein sequence ID" value="MBC8542041.1"/>
    <property type="molecule type" value="Genomic_DNA"/>
</dbReference>
<keyword evidence="1" id="KW-0812">Transmembrane</keyword>
<name>A0A926DPB9_9FIRM</name>
<feature type="transmembrane region" description="Helical" evidence="1">
    <location>
        <begin position="70"/>
        <end position="91"/>
    </location>
</feature>
<evidence type="ECO:0000313" key="2">
    <source>
        <dbReference type="EMBL" id="MBC8542041.1"/>
    </source>
</evidence>
<keyword evidence="3" id="KW-1185">Reference proteome</keyword>
<protein>
    <submittedName>
        <fullName evidence="2">NfeD family protein</fullName>
    </submittedName>
</protein>
<feature type="transmembrane region" description="Helical" evidence="1">
    <location>
        <begin position="97"/>
        <end position="118"/>
    </location>
</feature>
<dbReference type="Gene3D" id="2.40.50.140">
    <property type="entry name" value="Nucleic acid-binding proteins"/>
    <property type="match status" value="1"/>
</dbReference>
<dbReference type="InterPro" id="IPR012340">
    <property type="entry name" value="NA-bd_OB-fold"/>
</dbReference>
<keyword evidence="1" id="KW-1133">Transmembrane helix</keyword>
<sequence length="198" mass="21393">MVDWWNHLTLTQQVFAGFGMVGTAVLILQTVMLLFGLGHDSMDSDADVDADLDDVDDIADGNGLDGLRLFTVRGFVAFFSISGWLGVFLLSTALPSFVSILLSIAGGFAAMIFVAWAFKKSLQLQDNGTLQMSNAIGRTGRVYLRIPANRQGCGKITILIQDQQRELDAVTAADQEIPVGASVRVVDVDQETLIVEPV</sequence>
<dbReference type="AlphaFoldDB" id="A0A926DPB9"/>
<gene>
    <name evidence="2" type="ORF">H8730_00555</name>
</gene>
<dbReference type="Proteomes" id="UP000657006">
    <property type="component" value="Unassembled WGS sequence"/>
</dbReference>
<accession>A0A926DPB9</accession>